<proteinExistence type="predicted"/>
<evidence type="ECO:0000256" key="1">
    <source>
        <dbReference type="SAM" id="SignalP"/>
    </source>
</evidence>
<evidence type="ECO:0000313" key="4">
    <source>
        <dbReference type="Proteomes" id="UP000001070"/>
    </source>
</evidence>
<dbReference type="InParanoid" id="B4J1V8"/>
<dbReference type="InterPro" id="IPR013201">
    <property type="entry name" value="Prot_inhib_I29"/>
</dbReference>
<evidence type="ECO:0000259" key="2">
    <source>
        <dbReference type="Pfam" id="PF08246"/>
    </source>
</evidence>
<sequence length="121" mass="13470">MKVVIAISVLVSIVGCMVAISYQDVLDAEFDSFKVEFEKGYADSSEDQLRKQIFKSNTSTMQPTLLPRRPSSEVIEPSQHILGIPAEIDWHAKGVVSPVKNQRNRMMHALGNAVSNSHMLK</sequence>
<dbReference type="Gene3D" id="3.90.70.10">
    <property type="entry name" value="Cysteine proteinases"/>
    <property type="match status" value="1"/>
</dbReference>
<feature type="chain" id="PRO_5002811206" evidence="1">
    <location>
        <begin position="20"/>
        <end position="121"/>
    </location>
</feature>
<dbReference type="InterPro" id="IPR038765">
    <property type="entry name" value="Papain-like_cys_pep_sf"/>
</dbReference>
<keyword evidence="1" id="KW-0732">Signal</keyword>
<dbReference type="SUPFAM" id="SSF54001">
    <property type="entry name" value="Cysteine proteinases"/>
    <property type="match status" value="1"/>
</dbReference>
<reference evidence="3 4" key="1">
    <citation type="journal article" date="2007" name="Nature">
        <title>Evolution of genes and genomes on the Drosophila phylogeny.</title>
        <authorList>
            <consortium name="Drosophila 12 Genomes Consortium"/>
            <person name="Clark A.G."/>
            <person name="Eisen M.B."/>
            <person name="Smith D.R."/>
            <person name="Bergman C.M."/>
            <person name="Oliver B."/>
            <person name="Markow T.A."/>
            <person name="Kaufman T.C."/>
            <person name="Kellis M."/>
            <person name="Gelbart W."/>
            <person name="Iyer V.N."/>
            <person name="Pollard D.A."/>
            <person name="Sackton T.B."/>
            <person name="Larracuente A.M."/>
            <person name="Singh N.D."/>
            <person name="Abad J.P."/>
            <person name="Abt D.N."/>
            <person name="Adryan B."/>
            <person name="Aguade M."/>
            <person name="Akashi H."/>
            <person name="Anderson W.W."/>
            <person name="Aquadro C.F."/>
            <person name="Ardell D.H."/>
            <person name="Arguello R."/>
            <person name="Artieri C.G."/>
            <person name="Barbash D.A."/>
            <person name="Barker D."/>
            <person name="Barsanti P."/>
            <person name="Batterham P."/>
            <person name="Batzoglou S."/>
            <person name="Begun D."/>
            <person name="Bhutkar A."/>
            <person name="Blanco E."/>
            <person name="Bosak S.A."/>
            <person name="Bradley R.K."/>
            <person name="Brand A.D."/>
            <person name="Brent M.R."/>
            <person name="Brooks A.N."/>
            <person name="Brown R.H."/>
            <person name="Butlin R.K."/>
            <person name="Caggese C."/>
            <person name="Calvi B.R."/>
            <person name="Bernardo de Carvalho A."/>
            <person name="Caspi A."/>
            <person name="Castrezana S."/>
            <person name="Celniker S.E."/>
            <person name="Chang J.L."/>
            <person name="Chapple C."/>
            <person name="Chatterji S."/>
            <person name="Chinwalla A."/>
            <person name="Civetta A."/>
            <person name="Clifton S.W."/>
            <person name="Comeron J.M."/>
            <person name="Costello J.C."/>
            <person name="Coyne J.A."/>
            <person name="Daub J."/>
            <person name="David R.G."/>
            <person name="Delcher A.L."/>
            <person name="Delehaunty K."/>
            <person name="Do C.B."/>
            <person name="Ebling H."/>
            <person name="Edwards K."/>
            <person name="Eickbush T."/>
            <person name="Evans J.D."/>
            <person name="Filipski A."/>
            <person name="Findeiss S."/>
            <person name="Freyhult E."/>
            <person name="Fulton L."/>
            <person name="Fulton R."/>
            <person name="Garcia A.C."/>
            <person name="Gardiner A."/>
            <person name="Garfield D.A."/>
            <person name="Garvin B.E."/>
            <person name="Gibson G."/>
            <person name="Gilbert D."/>
            <person name="Gnerre S."/>
            <person name="Godfrey J."/>
            <person name="Good R."/>
            <person name="Gotea V."/>
            <person name="Gravely B."/>
            <person name="Greenberg A.J."/>
            <person name="Griffiths-Jones S."/>
            <person name="Gross S."/>
            <person name="Guigo R."/>
            <person name="Gustafson E.A."/>
            <person name="Haerty W."/>
            <person name="Hahn M.W."/>
            <person name="Halligan D.L."/>
            <person name="Halpern A.L."/>
            <person name="Halter G.M."/>
            <person name="Han M.V."/>
            <person name="Heger A."/>
            <person name="Hillier L."/>
            <person name="Hinrichs A.S."/>
            <person name="Holmes I."/>
            <person name="Hoskins R.A."/>
            <person name="Hubisz M.J."/>
            <person name="Hultmark D."/>
            <person name="Huntley M.A."/>
            <person name="Jaffe D.B."/>
            <person name="Jagadeeshan S."/>
            <person name="Jeck W.R."/>
            <person name="Johnson J."/>
            <person name="Jones C.D."/>
            <person name="Jordan W.C."/>
            <person name="Karpen G.H."/>
            <person name="Kataoka E."/>
            <person name="Keightley P.D."/>
            <person name="Kheradpour P."/>
            <person name="Kirkness E.F."/>
            <person name="Koerich L.B."/>
            <person name="Kristiansen K."/>
            <person name="Kudrna D."/>
            <person name="Kulathinal R.J."/>
            <person name="Kumar S."/>
            <person name="Kwok R."/>
            <person name="Lander E."/>
            <person name="Langley C.H."/>
            <person name="Lapoint R."/>
            <person name="Lazzaro B.P."/>
            <person name="Lee S.J."/>
            <person name="Levesque L."/>
            <person name="Li R."/>
            <person name="Lin C.F."/>
            <person name="Lin M.F."/>
            <person name="Lindblad-Toh K."/>
            <person name="Llopart A."/>
            <person name="Long M."/>
            <person name="Low L."/>
            <person name="Lozovsky E."/>
            <person name="Lu J."/>
            <person name="Luo M."/>
            <person name="Machado C.A."/>
            <person name="Makalowski W."/>
            <person name="Marzo M."/>
            <person name="Matsuda M."/>
            <person name="Matzkin L."/>
            <person name="McAllister B."/>
            <person name="McBride C.S."/>
            <person name="McKernan B."/>
            <person name="McKernan K."/>
            <person name="Mendez-Lago M."/>
            <person name="Minx P."/>
            <person name="Mollenhauer M.U."/>
            <person name="Montooth K."/>
            <person name="Mount S.M."/>
            <person name="Mu X."/>
            <person name="Myers E."/>
            <person name="Negre B."/>
            <person name="Newfeld S."/>
            <person name="Nielsen R."/>
            <person name="Noor M.A."/>
            <person name="O'Grady P."/>
            <person name="Pachter L."/>
            <person name="Papaceit M."/>
            <person name="Parisi M.J."/>
            <person name="Parisi M."/>
            <person name="Parts L."/>
            <person name="Pedersen J.S."/>
            <person name="Pesole G."/>
            <person name="Phillippy A.M."/>
            <person name="Ponting C.P."/>
            <person name="Pop M."/>
            <person name="Porcelli D."/>
            <person name="Powell J.R."/>
            <person name="Prohaska S."/>
            <person name="Pruitt K."/>
            <person name="Puig M."/>
            <person name="Quesneville H."/>
            <person name="Ram K.R."/>
            <person name="Rand D."/>
            <person name="Rasmussen M.D."/>
            <person name="Reed L.K."/>
            <person name="Reenan R."/>
            <person name="Reily A."/>
            <person name="Remington K.A."/>
            <person name="Rieger T.T."/>
            <person name="Ritchie M.G."/>
            <person name="Robin C."/>
            <person name="Rogers Y.H."/>
            <person name="Rohde C."/>
            <person name="Rozas J."/>
            <person name="Rubenfield M.J."/>
            <person name="Ruiz A."/>
            <person name="Russo S."/>
            <person name="Salzberg S.L."/>
            <person name="Sanchez-Gracia A."/>
            <person name="Saranga D.J."/>
            <person name="Sato H."/>
            <person name="Schaeffer S.W."/>
            <person name="Schatz M.C."/>
            <person name="Schlenke T."/>
            <person name="Schwartz R."/>
            <person name="Segarra C."/>
            <person name="Singh R.S."/>
            <person name="Sirot L."/>
            <person name="Sirota M."/>
            <person name="Sisneros N.B."/>
            <person name="Smith C.D."/>
            <person name="Smith T.F."/>
            <person name="Spieth J."/>
            <person name="Stage D.E."/>
            <person name="Stark A."/>
            <person name="Stephan W."/>
            <person name="Strausberg R.L."/>
            <person name="Strempel S."/>
            <person name="Sturgill D."/>
            <person name="Sutton G."/>
            <person name="Sutton G.G."/>
            <person name="Tao W."/>
            <person name="Teichmann S."/>
            <person name="Tobari Y.N."/>
            <person name="Tomimura Y."/>
            <person name="Tsolas J.M."/>
            <person name="Valente V.L."/>
            <person name="Venter E."/>
            <person name="Venter J.C."/>
            <person name="Vicario S."/>
            <person name="Vieira F.G."/>
            <person name="Vilella A.J."/>
            <person name="Villasante A."/>
            <person name="Walenz B."/>
            <person name="Wang J."/>
            <person name="Wasserman M."/>
            <person name="Watts T."/>
            <person name="Wilson D."/>
            <person name="Wilson R.K."/>
            <person name="Wing R.A."/>
            <person name="Wolfner M.F."/>
            <person name="Wong A."/>
            <person name="Wong G.K."/>
            <person name="Wu C.I."/>
            <person name="Wu G."/>
            <person name="Yamamoto D."/>
            <person name="Yang H.P."/>
            <person name="Yang S.P."/>
            <person name="Yorke J.A."/>
            <person name="Yoshida K."/>
            <person name="Zdobnov E."/>
            <person name="Zhang P."/>
            <person name="Zhang Y."/>
            <person name="Zimin A.V."/>
            <person name="Baldwin J."/>
            <person name="Abdouelleil A."/>
            <person name="Abdulkadir J."/>
            <person name="Abebe A."/>
            <person name="Abera B."/>
            <person name="Abreu J."/>
            <person name="Acer S.C."/>
            <person name="Aftuck L."/>
            <person name="Alexander A."/>
            <person name="An P."/>
            <person name="Anderson E."/>
            <person name="Anderson S."/>
            <person name="Arachi H."/>
            <person name="Azer M."/>
            <person name="Bachantsang P."/>
            <person name="Barry A."/>
            <person name="Bayul T."/>
            <person name="Berlin A."/>
            <person name="Bessette D."/>
            <person name="Bloom T."/>
            <person name="Blye J."/>
            <person name="Boguslavskiy L."/>
            <person name="Bonnet C."/>
            <person name="Boukhgalter B."/>
            <person name="Bourzgui I."/>
            <person name="Brown A."/>
            <person name="Cahill P."/>
            <person name="Channer S."/>
            <person name="Cheshatsang Y."/>
            <person name="Chuda L."/>
            <person name="Citroen M."/>
            <person name="Collymore A."/>
            <person name="Cooke P."/>
            <person name="Costello M."/>
            <person name="D'Aco K."/>
            <person name="Daza R."/>
            <person name="De Haan G."/>
            <person name="DeGray S."/>
            <person name="DeMaso C."/>
            <person name="Dhargay N."/>
            <person name="Dooley K."/>
            <person name="Dooley E."/>
            <person name="Doricent M."/>
            <person name="Dorje P."/>
            <person name="Dorjee K."/>
            <person name="Dupes A."/>
            <person name="Elong R."/>
            <person name="Falk J."/>
            <person name="Farina A."/>
            <person name="Faro S."/>
            <person name="Ferguson D."/>
            <person name="Fisher S."/>
            <person name="Foley C.D."/>
            <person name="Franke A."/>
            <person name="Friedrich D."/>
            <person name="Gadbois L."/>
            <person name="Gearin G."/>
            <person name="Gearin C.R."/>
            <person name="Giannoukos G."/>
            <person name="Goode T."/>
            <person name="Graham J."/>
            <person name="Grandbois E."/>
            <person name="Grewal S."/>
            <person name="Gyaltsen K."/>
            <person name="Hafez N."/>
            <person name="Hagos B."/>
            <person name="Hall J."/>
            <person name="Henson C."/>
            <person name="Hollinger A."/>
            <person name="Honan T."/>
            <person name="Huard M.D."/>
            <person name="Hughes L."/>
            <person name="Hurhula B."/>
            <person name="Husby M.E."/>
            <person name="Kamat A."/>
            <person name="Kanga B."/>
            <person name="Kashin S."/>
            <person name="Khazanovich D."/>
            <person name="Kisner P."/>
            <person name="Lance K."/>
            <person name="Lara M."/>
            <person name="Lee W."/>
            <person name="Lennon N."/>
            <person name="Letendre F."/>
            <person name="LeVine R."/>
            <person name="Lipovsky A."/>
            <person name="Liu X."/>
            <person name="Liu J."/>
            <person name="Liu S."/>
            <person name="Lokyitsang T."/>
            <person name="Lokyitsang Y."/>
            <person name="Lubonja R."/>
            <person name="Lui A."/>
            <person name="MacDonald P."/>
            <person name="Magnisalis V."/>
            <person name="Maru K."/>
            <person name="Matthews C."/>
            <person name="McCusker W."/>
            <person name="McDonough S."/>
            <person name="Mehta T."/>
            <person name="Meldrim J."/>
            <person name="Meneus L."/>
            <person name="Mihai O."/>
            <person name="Mihalev A."/>
            <person name="Mihova T."/>
            <person name="Mittelman R."/>
            <person name="Mlenga V."/>
            <person name="Montmayeur A."/>
            <person name="Mulrain L."/>
            <person name="Navidi A."/>
            <person name="Naylor J."/>
            <person name="Negash T."/>
            <person name="Nguyen T."/>
            <person name="Nguyen N."/>
            <person name="Nicol R."/>
            <person name="Norbu C."/>
            <person name="Norbu N."/>
            <person name="Novod N."/>
            <person name="O'Neill B."/>
            <person name="Osman S."/>
            <person name="Markiewicz E."/>
            <person name="Oyono O.L."/>
            <person name="Patti C."/>
            <person name="Phunkhang P."/>
            <person name="Pierre F."/>
            <person name="Priest M."/>
            <person name="Raghuraman S."/>
            <person name="Rege F."/>
            <person name="Reyes R."/>
            <person name="Rise C."/>
            <person name="Rogov P."/>
            <person name="Ross K."/>
            <person name="Ryan E."/>
            <person name="Settipalli S."/>
            <person name="Shea T."/>
            <person name="Sherpa N."/>
            <person name="Shi L."/>
            <person name="Shih D."/>
            <person name="Sparrow T."/>
            <person name="Spaulding J."/>
            <person name="Stalker J."/>
            <person name="Stange-Thomann N."/>
            <person name="Stavropoulos S."/>
            <person name="Stone C."/>
            <person name="Strader C."/>
            <person name="Tesfaye S."/>
            <person name="Thomson T."/>
            <person name="Thoulutsang Y."/>
            <person name="Thoulutsang D."/>
            <person name="Topham K."/>
            <person name="Topping I."/>
            <person name="Tsamla T."/>
            <person name="Vassiliev H."/>
            <person name="Vo A."/>
            <person name="Wangchuk T."/>
            <person name="Wangdi T."/>
            <person name="Weiand M."/>
            <person name="Wilkinson J."/>
            <person name="Wilson A."/>
            <person name="Yadav S."/>
            <person name="Young G."/>
            <person name="Yu Q."/>
            <person name="Zembek L."/>
            <person name="Zhong D."/>
            <person name="Zimmer A."/>
            <person name="Zwirko Z."/>
            <person name="Jaffe D.B."/>
            <person name="Alvarez P."/>
            <person name="Brockman W."/>
            <person name="Butler J."/>
            <person name="Chin C."/>
            <person name="Gnerre S."/>
            <person name="Grabherr M."/>
            <person name="Kleber M."/>
            <person name="Mauceli E."/>
            <person name="MacCallum I."/>
        </authorList>
    </citation>
    <scope>NUCLEOTIDE SEQUENCE [LARGE SCALE GENOMIC DNA]</scope>
    <source>
        <strain evidence="4">Tucson 15287-2541.00</strain>
    </source>
</reference>
<protein>
    <submittedName>
        <fullName evidence="3">GH17205</fullName>
    </submittedName>
</protein>
<dbReference type="Proteomes" id="UP000001070">
    <property type="component" value="Unassembled WGS sequence"/>
</dbReference>
<dbReference type="PhylomeDB" id="B4J1V8"/>
<feature type="domain" description="Cathepsin propeptide inhibitor" evidence="2">
    <location>
        <begin position="30"/>
        <end position="58"/>
    </location>
</feature>
<keyword evidence="4" id="KW-1185">Reference proteome</keyword>
<dbReference type="PROSITE" id="PS51257">
    <property type="entry name" value="PROKAR_LIPOPROTEIN"/>
    <property type="match status" value="1"/>
</dbReference>
<dbReference type="Pfam" id="PF08246">
    <property type="entry name" value="Inhibitor_I29"/>
    <property type="match status" value="1"/>
</dbReference>
<dbReference type="HOGENOM" id="CLU_2040483_0_0_1"/>
<accession>B4J1V8</accession>
<name>B4J1V8_DROGR</name>
<gene>
    <name evidence="3" type="primary">Dgri\GH17205</name>
    <name evidence="3" type="ORF">Dgri_GH17205</name>
</gene>
<evidence type="ECO:0000313" key="3">
    <source>
        <dbReference type="EMBL" id="EDV98038.1"/>
    </source>
</evidence>
<dbReference type="AlphaFoldDB" id="B4J1V8"/>
<feature type="signal peptide" evidence="1">
    <location>
        <begin position="1"/>
        <end position="19"/>
    </location>
</feature>
<dbReference type="EMBL" id="CH916366">
    <property type="protein sequence ID" value="EDV98038.1"/>
    <property type="molecule type" value="Genomic_DNA"/>
</dbReference>
<organism evidence="4">
    <name type="scientific">Drosophila grimshawi</name>
    <name type="common">Hawaiian fruit fly</name>
    <name type="synonym">Idiomyia grimshawi</name>
    <dbReference type="NCBI Taxonomy" id="7222"/>
    <lineage>
        <taxon>Eukaryota</taxon>
        <taxon>Metazoa</taxon>
        <taxon>Ecdysozoa</taxon>
        <taxon>Arthropoda</taxon>
        <taxon>Hexapoda</taxon>
        <taxon>Insecta</taxon>
        <taxon>Pterygota</taxon>
        <taxon>Neoptera</taxon>
        <taxon>Endopterygota</taxon>
        <taxon>Diptera</taxon>
        <taxon>Brachycera</taxon>
        <taxon>Muscomorpha</taxon>
        <taxon>Ephydroidea</taxon>
        <taxon>Drosophilidae</taxon>
        <taxon>Drosophila</taxon>
        <taxon>Hawaiian Drosophila</taxon>
    </lineage>
</organism>